<feature type="transmembrane region" description="Helical" evidence="9">
    <location>
        <begin position="361"/>
        <end position="383"/>
    </location>
</feature>
<evidence type="ECO:0000256" key="2">
    <source>
        <dbReference type="ARBA" id="ARBA00009749"/>
    </source>
</evidence>
<dbReference type="CDD" id="cd04606">
    <property type="entry name" value="CBS_pair_Mg_transporter"/>
    <property type="match status" value="1"/>
</dbReference>
<dbReference type="InterPro" id="IPR006669">
    <property type="entry name" value="MgtE_transporter"/>
</dbReference>
<dbReference type="GO" id="GO:0005886">
    <property type="term" value="C:plasma membrane"/>
    <property type="evidence" value="ECO:0007669"/>
    <property type="project" value="UniProtKB-SubCell"/>
</dbReference>
<feature type="transmembrane region" description="Helical" evidence="9">
    <location>
        <begin position="389"/>
        <end position="413"/>
    </location>
</feature>
<dbReference type="InterPro" id="IPR038076">
    <property type="entry name" value="MgtE_N_sf"/>
</dbReference>
<dbReference type="SMART" id="SM00924">
    <property type="entry name" value="MgtE_N"/>
    <property type="match status" value="1"/>
</dbReference>
<dbReference type="Gene3D" id="1.10.357.20">
    <property type="entry name" value="SLC41 divalent cation transporters, integral membrane domain"/>
    <property type="match status" value="1"/>
</dbReference>
<keyword evidence="7 9" id="KW-0472">Membrane</keyword>
<evidence type="ECO:0000256" key="3">
    <source>
        <dbReference type="ARBA" id="ARBA00022448"/>
    </source>
</evidence>
<comment type="function">
    <text evidence="9">Acts as a magnesium transporter.</text>
</comment>
<dbReference type="SUPFAM" id="SSF161093">
    <property type="entry name" value="MgtE membrane domain-like"/>
    <property type="match status" value="1"/>
</dbReference>
<feature type="domain" description="CBS" evidence="10">
    <location>
        <begin position="204"/>
        <end position="261"/>
    </location>
</feature>
<feature type="transmembrane region" description="Helical" evidence="9">
    <location>
        <begin position="314"/>
        <end position="340"/>
    </location>
</feature>
<evidence type="ECO:0000256" key="8">
    <source>
        <dbReference type="PROSITE-ProRule" id="PRU00703"/>
    </source>
</evidence>
<keyword evidence="4 9" id="KW-0812">Transmembrane</keyword>
<keyword evidence="9" id="KW-0479">Metal-binding</keyword>
<dbReference type="Pfam" id="PF00571">
    <property type="entry name" value="CBS"/>
    <property type="match status" value="1"/>
</dbReference>
<dbReference type="Gene3D" id="1.25.60.10">
    <property type="entry name" value="MgtE N-terminal domain-like"/>
    <property type="match status" value="1"/>
</dbReference>
<comment type="subcellular location">
    <subcellularLocation>
        <location evidence="9">Cell membrane</location>
        <topology evidence="9">Multi-pass membrane protein</topology>
    </subcellularLocation>
    <subcellularLocation>
        <location evidence="1">Membrane</location>
        <topology evidence="1">Multi-pass membrane protein</topology>
    </subcellularLocation>
</comment>
<dbReference type="InterPro" id="IPR000644">
    <property type="entry name" value="CBS_dom"/>
</dbReference>
<dbReference type="SUPFAM" id="SSF158791">
    <property type="entry name" value="MgtE N-terminal domain-like"/>
    <property type="match status" value="1"/>
</dbReference>
<keyword evidence="6 9" id="KW-1133">Transmembrane helix</keyword>
<evidence type="ECO:0000256" key="7">
    <source>
        <dbReference type="ARBA" id="ARBA00023136"/>
    </source>
</evidence>
<dbReference type="Pfam" id="PF01769">
    <property type="entry name" value="MgtE"/>
    <property type="match status" value="1"/>
</dbReference>
<keyword evidence="9" id="KW-1003">Cell membrane</keyword>
<dbReference type="Pfam" id="PF03448">
    <property type="entry name" value="MgtE_N"/>
    <property type="match status" value="1"/>
</dbReference>
<keyword evidence="5 9" id="KW-0460">Magnesium</keyword>
<feature type="transmembrane region" description="Helical" evidence="9">
    <location>
        <begin position="425"/>
        <end position="449"/>
    </location>
</feature>
<dbReference type="SMART" id="SM00116">
    <property type="entry name" value="CBS"/>
    <property type="match status" value="2"/>
</dbReference>
<dbReference type="EMBL" id="NJBN01000003">
    <property type="protein sequence ID" value="TKJ41102.1"/>
    <property type="molecule type" value="Genomic_DNA"/>
</dbReference>
<keyword evidence="3 9" id="KW-0813">Transport</keyword>
<evidence type="ECO:0000256" key="5">
    <source>
        <dbReference type="ARBA" id="ARBA00022842"/>
    </source>
</evidence>
<dbReference type="InterPro" id="IPR036739">
    <property type="entry name" value="SLC41_membr_dom_sf"/>
</dbReference>
<dbReference type="InterPro" id="IPR046342">
    <property type="entry name" value="CBS_dom_sf"/>
</dbReference>
<comment type="caution">
    <text evidence="11">The sequence shown here is derived from an EMBL/GenBank/DDBJ whole genome shotgun (WGS) entry which is preliminary data.</text>
</comment>
<dbReference type="GO" id="GO:0015095">
    <property type="term" value="F:magnesium ion transmembrane transporter activity"/>
    <property type="evidence" value="ECO:0007669"/>
    <property type="project" value="UniProtKB-UniRule"/>
</dbReference>
<organism evidence="11 12">
    <name type="scientific">candidate division LCP-89 bacterium B3_LCP</name>
    <dbReference type="NCBI Taxonomy" id="2012998"/>
    <lineage>
        <taxon>Bacteria</taxon>
        <taxon>Pseudomonadati</taxon>
        <taxon>Bacteria division LCP-89</taxon>
    </lineage>
</organism>
<dbReference type="NCBIfam" id="TIGR00400">
    <property type="entry name" value="mgtE"/>
    <property type="match status" value="1"/>
</dbReference>
<evidence type="ECO:0000313" key="12">
    <source>
        <dbReference type="Proteomes" id="UP000319619"/>
    </source>
</evidence>
<dbReference type="InterPro" id="IPR006668">
    <property type="entry name" value="Mg_transptr_MgtE_intracell_dom"/>
</dbReference>
<gene>
    <name evidence="11" type="primary">mgtE</name>
    <name evidence="11" type="ORF">CEE37_05390</name>
</gene>
<name>A0A532V1V2_UNCL8</name>
<proteinExistence type="inferred from homology"/>
<dbReference type="Proteomes" id="UP000319619">
    <property type="component" value="Unassembled WGS sequence"/>
</dbReference>
<evidence type="ECO:0000256" key="6">
    <source>
        <dbReference type="ARBA" id="ARBA00022989"/>
    </source>
</evidence>
<evidence type="ECO:0000256" key="4">
    <source>
        <dbReference type="ARBA" id="ARBA00022692"/>
    </source>
</evidence>
<protein>
    <recommendedName>
        <fullName evidence="9">Magnesium transporter MgtE</fullName>
    </recommendedName>
</protein>
<dbReference type="PROSITE" id="PS51371">
    <property type="entry name" value="CBS"/>
    <property type="match status" value="1"/>
</dbReference>
<sequence>MTESSLTEFHRRIQQLVHDGEVDKLREVLGSLHPSDIASLFLRLDRQGQNFVWDLLPEEITPEVLVELDEPAQEELLDALSEGEIGRLVDELDSDDAADVIGSLDDEKAQKVLDTLDVESQRDVRRLLTYEEDTAGGIMALEVASVKEDSTVRQAVQELRDLVENEGVEDIYNVYIVSADGILRGVLNLRQFILAPPKTPVSELIEDDMIAVPTSLDQEDVANIFRKYDLVSLPVIDDYSRLVGRITVDDIVDVLTEEAEEDLSIIAGTRDEDPGERSTFKVFRERFPWLLTGLAGGLIAATVMHHFQATLLEVIALAFFVPVITAMAGSTAIQSSSIVVRGLATGEIGLRDLLPRIFKEIRVALLNGLVLGIVLGGIVSFWLQEFNLGILLGFILLINICIASVLGASAPILMKRIKIDPALAMGPFVTTAIDILGLLIYLGFAMMVLT</sequence>
<dbReference type="InterPro" id="IPR006667">
    <property type="entry name" value="SLC41_membr_dom"/>
</dbReference>
<dbReference type="Gene3D" id="3.10.580.10">
    <property type="entry name" value="CBS-domain"/>
    <property type="match status" value="1"/>
</dbReference>
<feature type="transmembrane region" description="Helical" evidence="9">
    <location>
        <begin position="287"/>
        <end position="308"/>
    </location>
</feature>
<keyword evidence="8" id="KW-0129">CBS domain</keyword>
<reference evidence="11 12" key="1">
    <citation type="submission" date="2017-06" db="EMBL/GenBank/DDBJ databases">
        <title>Novel microbial phyla capable of carbon fixation and sulfur reduction in deep-sea sediments.</title>
        <authorList>
            <person name="Huang J."/>
            <person name="Baker B."/>
            <person name="Wang Y."/>
        </authorList>
    </citation>
    <scope>NUCLEOTIDE SEQUENCE [LARGE SCALE GENOMIC DNA]</scope>
    <source>
        <strain evidence="11">B3_LCP</strain>
    </source>
</reference>
<dbReference type="PANTHER" id="PTHR43773">
    <property type="entry name" value="MAGNESIUM TRANSPORTER MGTE"/>
    <property type="match status" value="1"/>
</dbReference>
<dbReference type="AlphaFoldDB" id="A0A532V1V2"/>
<evidence type="ECO:0000256" key="9">
    <source>
        <dbReference type="RuleBase" id="RU362011"/>
    </source>
</evidence>
<evidence type="ECO:0000256" key="1">
    <source>
        <dbReference type="ARBA" id="ARBA00004141"/>
    </source>
</evidence>
<dbReference type="SUPFAM" id="SSF54631">
    <property type="entry name" value="CBS-domain pair"/>
    <property type="match status" value="1"/>
</dbReference>
<comment type="similarity">
    <text evidence="2 9">Belongs to the SLC41A transporter family.</text>
</comment>
<evidence type="ECO:0000259" key="10">
    <source>
        <dbReference type="PROSITE" id="PS51371"/>
    </source>
</evidence>
<accession>A0A532V1V2</accession>
<evidence type="ECO:0000313" key="11">
    <source>
        <dbReference type="EMBL" id="TKJ41102.1"/>
    </source>
</evidence>
<dbReference type="PANTHER" id="PTHR43773:SF1">
    <property type="entry name" value="MAGNESIUM TRANSPORTER MGTE"/>
    <property type="match status" value="1"/>
</dbReference>
<comment type="subunit">
    <text evidence="9">Homodimer.</text>
</comment>
<dbReference type="GO" id="GO:0046872">
    <property type="term" value="F:metal ion binding"/>
    <property type="evidence" value="ECO:0007669"/>
    <property type="project" value="UniProtKB-KW"/>
</dbReference>